<reference evidence="6" key="1">
    <citation type="submission" date="2020-05" db="EMBL/GenBank/DDBJ databases">
        <title>Phylogenomic resolution of chytrid fungi.</title>
        <authorList>
            <person name="Stajich J.E."/>
            <person name="Amses K."/>
            <person name="Simmons R."/>
            <person name="Seto K."/>
            <person name="Myers J."/>
            <person name="Bonds A."/>
            <person name="Quandt C.A."/>
            <person name="Barry K."/>
            <person name="Liu P."/>
            <person name="Grigoriev I."/>
            <person name="Longcore J.E."/>
            <person name="James T.Y."/>
        </authorList>
    </citation>
    <scope>NUCLEOTIDE SEQUENCE</scope>
    <source>
        <strain evidence="6">JEL0513</strain>
    </source>
</reference>
<dbReference type="PANTHER" id="PTHR46374">
    <property type="entry name" value="PROTEIN CBG07384"/>
    <property type="match status" value="1"/>
</dbReference>
<dbReference type="PANTHER" id="PTHR46374:SF1">
    <property type="entry name" value="START DOMAIN-CONTAINING PROTEIN"/>
    <property type="match status" value="1"/>
</dbReference>
<dbReference type="Proteomes" id="UP001211907">
    <property type="component" value="Unassembled WGS sequence"/>
</dbReference>
<dbReference type="AlphaFoldDB" id="A0AAD5T5A6"/>
<name>A0AAD5T5A6_9FUNG</name>
<comment type="caution">
    <text evidence="6">The sequence shown here is derived from an EMBL/GenBank/DDBJ whole genome shotgun (WGS) entry which is preliminary data.</text>
</comment>
<comment type="function">
    <text evidence="4">May be involved in the intracellular transport of sterols or other lipids. May bind cholesterol or other sterols.</text>
</comment>
<organism evidence="6 7">
    <name type="scientific">Physocladia obscura</name>
    <dbReference type="NCBI Taxonomy" id="109957"/>
    <lineage>
        <taxon>Eukaryota</taxon>
        <taxon>Fungi</taxon>
        <taxon>Fungi incertae sedis</taxon>
        <taxon>Chytridiomycota</taxon>
        <taxon>Chytridiomycota incertae sedis</taxon>
        <taxon>Chytridiomycetes</taxon>
        <taxon>Chytridiales</taxon>
        <taxon>Chytriomycetaceae</taxon>
        <taxon>Physocladia</taxon>
    </lineage>
</organism>
<dbReference type="InterPro" id="IPR043556">
    <property type="entry name" value="StARD5/6"/>
</dbReference>
<evidence type="ECO:0000256" key="1">
    <source>
        <dbReference type="ARBA" id="ARBA00022448"/>
    </source>
</evidence>
<dbReference type="GO" id="GO:0006869">
    <property type="term" value="P:lipid transport"/>
    <property type="evidence" value="ECO:0007669"/>
    <property type="project" value="UniProtKB-KW"/>
</dbReference>
<dbReference type="GO" id="GO:0008289">
    <property type="term" value="F:lipid binding"/>
    <property type="evidence" value="ECO:0007669"/>
    <property type="project" value="UniProtKB-KW"/>
</dbReference>
<dbReference type="SUPFAM" id="SSF55961">
    <property type="entry name" value="Bet v1-like"/>
    <property type="match status" value="1"/>
</dbReference>
<evidence type="ECO:0000313" key="6">
    <source>
        <dbReference type="EMBL" id="KAJ3126587.1"/>
    </source>
</evidence>
<keyword evidence="7" id="KW-1185">Reference proteome</keyword>
<gene>
    <name evidence="6" type="ORF">HK100_010181</name>
</gene>
<dbReference type="PROSITE" id="PS50848">
    <property type="entry name" value="START"/>
    <property type="match status" value="1"/>
</dbReference>
<dbReference type="Gene3D" id="3.30.530.20">
    <property type="match status" value="1"/>
</dbReference>
<evidence type="ECO:0000313" key="7">
    <source>
        <dbReference type="Proteomes" id="UP001211907"/>
    </source>
</evidence>
<protein>
    <recommendedName>
        <fullName evidence="5">START domain-containing protein</fullName>
    </recommendedName>
</protein>
<dbReference type="InterPro" id="IPR002913">
    <property type="entry name" value="START_lipid-bd_dom"/>
</dbReference>
<keyword evidence="2" id="KW-0445">Lipid transport</keyword>
<evidence type="ECO:0000256" key="4">
    <source>
        <dbReference type="ARBA" id="ARBA00024750"/>
    </source>
</evidence>
<dbReference type="Pfam" id="PF01852">
    <property type="entry name" value="START"/>
    <property type="match status" value="2"/>
</dbReference>
<dbReference type="InterPro" id="IPR023393">
    <property type="entry name" value="START-like_dom_sf"/>
</dbReference>
<keyword evidence="1" id="KW-0813">Transport</keyword>
<sequence length="261" mass="28572">MTTETTLTTVTGTAKEELETLLSTVNTERMNREFETMVSDSQSWPIYSLKNGITIRKRLSDNQWIASGMLPFDMATALELLTDPLTRLTWDKVMQTYMTLHHVQVALPALPPACSATASLTYTRVAPAVGGMISSRDFLDVSVVVHPATNTEDTVVDPTENLTNPALHYSLIWESIGDTLSLNADVTPFLPATATPAIRAHNYLGGCRLSPSSDSPSSCIMHYCIRSDIKGSVPAWLVDMGIGGSFDSIYNELRKAKVNKK</sequence>
<evidence type="ECO:0000259" key="5">
    <source>
        <dbReference type="PROSITE" id="PS50848"/>
    </source>
</evidence>
<proteinExistence type="predicted"/>
<evidence type="ECO:0000256" key="2">
    <source>
        <dbReference type="ARBA" id="ARBA00023055"/>
    </source>
</evidence>
<accession>A0AAD5T5A6</accession>
<evidence type="ECO:0000256" key="3">
    <source>
        <dbReference type="ARBA" id="ARBA00023121"/>
    </source>
</evidence>
<keyword evidence="3" id="KW-0446">Lipid-binding</keyword>
<dbReference type="EMBL" id="JADGJH010000551">
    <property type="protein sequence ID" value="KAJ3126587.1"/>
    <property type="molecule type" value="Genomic_DNA"/>
</dbReference>
<feature type="domain" description="START" evidence="5">
    <location>
        <begin position="15"/>
        <end position="261"/>
    </location>
</feature>